<evidence type="ECO:0000313" key="4">
    <source>
        <dbReference type="Proteomes" id="UP000271339"/>
    </source>
</evidence>
<dbReference type="OrthoDB" id="1151370at2"/>
<comment type="caution">
    <text evidence="3">The sequence shown here is derived from an EMBL/GenBank/DDBJ whole genome shotgun (WGS) entry which is preliminary data.</text>
</comment>
<keyword evidence="1" id="KW-0812">Transmembrane</keyword>
<keyword evidence="1" id="KW-1133">Transmembrane helix</keyword>
<name>A0A3L9YZG8_9FLAO</name>
<gene>
    <name evidence="3" type="ORF">BXY75_1375</name>
</gene>
<feature type="domain" description="DUF6787" evidence="2">
    <location>
        <begin position="18"/>
        <end position="96"/>
    </location>
</feature>
<dbReference type="EMBL" id="REFC01000012">
    <property type="protein sequence ID" value="RMA64499.1"/>
    <property type="molecule type" value="Genomic_DNA"/>
</dbReference>
<protein>
    <recommendedName>
        <fullName evidence="2">DUF6787 domain-containing protein</fullName>
    </recommendedName>
</protein>
<dbReference type="AlphaFoldDB" id="A0A3L9YZG8"/>
<evidence type="ECO:0000313" key="3">
    <source>
        <dbReference type="EMBL" id="RMA64499.1"/>
    </source>
</evidence>
<keyword evidence="1" id="KW-0472">Membrane</keyword>
<evidence type="ECO:0000259" key="2">
    <source>
        <dbReference type="Pfam" id="PF20584"/>
    </source>
</evidence>
<keyword evidence="4" id="KW-1185">Reference proteome</keyword>
<evidence type="ECO:0000256" key="1">
    <source>
        <dbReference type="SAM" id="Phobius"/>
    </source>
</evidence>
<dbReference type="Pfam" id="PF20584">
    <property type="entry name" value="DUF6787"/>
    <property type="match status" value="1"/>
</dbReference>
<feature type="transmembrane region" description="Helical" evidence="1">
    <location>
        <begin position="50"/>
        <end position="76"/>
    </location>
</feature>
<reference evidence="3 4" key="1">
    <citation type="submission" date="2018-10" db="EMBL/GenBank/DDBJ databases">
        <title>Genomic Encyclopedia of Archaeal and Bacterial Type Strains, Phase II (KMG-II): from individual species to whole genera.</title>
        <authorList>
            <person name="Goeker M."/>
        </authorList>
    </citation>
    <scope>NUCLEOTIDE SEQUENCE [LARGE SCALE GENOMIC DNA]</scope>
    <source>
        <strain evidence="3 4">DSM 23424</strain>
    </source>
</reference>
<organism evidence="3 4">
    <name type="scientific">Ulvibacter antarcticus</name>
    <dbReference type="NCBI Taxonomy" id="442714"/>
    <lineage>
        <taxon>Bacteria</taxon>
        <taxon>Pseudomonadati</taxon>
        <taxon>Bacteroidota</taxon>
        <taxon>Flavobacteriia</taxon>
        <taxon>Flavobacteriales</taxon>
        <taxon>Flavobacteriaceae</taxon>
        <taxon>Ulvibacter</taxon>
    </lineage>
</organism>
<accession>A0A3L9YZG8</accession>
<sequence>MKKLKQRWGIDSNWQLFVILLVFSVTGSSAAKLAGPLTAWIGVTKEMGGFIYWTIRILAVFPIYQVLLVLFGWLFGEYEFFWAFEKKMLKRMGLKFLFKD</sequence>
<dbReference type="InterPro" id="IPR046714">
    <property type="entry name" value="DUF6787"/>
</dbReference>
<dbReference type="Proteomes" id="UP000271339">
    <property type="component" value="Unassembled WGS sequence"/>
</dbReference>
<dbReference type="RefSeq" id="WP_121906944.1">
    <property type="nucleotide sequence ID" value="NZ_REFC01000012.1"/>
</dbReference>
<proteinExistence type="predicted"/>